<reference evidence="1 2" key="1">
    <citation type="submission" date="2016-11" db="EMBL/GenBank/DDBJ databases">
        <authorList>
            <person name="Jaros S."/>
            <person name="Januszkiewicz K."/>
            <person name="Wedrychowicz H."/>
        </authorList>
    </citation>
    <scope>NUCLEOTIDE SEQUENCE [LARGE SCALE GENOMIC DNA]</scope>
    <source>
        <strain evidence="1 2">YL228</strain>
    </source>
</reference>
<protein>
    <submittedName>
        <fullName evidence="1">Uncharacterized protein</fullName>
    </submittedName>
</protein>
<dbReference type="Pfam" id="PF21983">
    <property type="entry name" value="NikA-like"/>
    <property type="match status" value="1"/>
</dbReference>
<evidence type="ECO:0000313" key="2">
    <source>
        <dbReference type="Proteomes" id="UP000183461"/>
    </source>
</evidence>
<organism evidence="1 2">
    <name type="scientific">Ruminococcus flavefaciens</name>
    <dbReference type="NCBI Taxonomy" id="1265"/>
    <lineage>
        <taxon>Bacteria</taxon>
        <taxon>Bacillati</taxon>
        <taxon>Bacillota</taxon>
        <taxon>Clostridia</taxon>
        <taxon>Eubacteriales</taxon>
        <taxon>Oscillospiraceae</taxon>
        <taxon>Ruminococcus</taxon>
    </lineage>
</organism>
<dbReference type="EMBL" id="FPIP01000002">
    <property type="protein sequence ID" value="SFW21760.1"/>
    <property type="molecule type" value="Genomic_DNA"/>
</dbReference>
<gene>
    <name evidence="1" type="ORF">SAMN02910280_1139</name>
</gene>
<dbReference type="Proteomes" id="UP000183461">
    <property type="component" value="Unassembled WGS sequence"/>
</dbReference>
<accession>A0A1K1MF61</accession>
<dbReference type="InterPro" id="IPR053842">
    <property type="entry name" value="NikA-like"/>
</dbReference>
<dbReference type="AlphaFoldDB" id="A0A1K1MF61"/>
<evidence type="ECO:0000313" key="1">
    <source>
        <dbReference type="EMBL" id="SFW21760.1"/>
    </source>
</evidence>
<sequence>MSESKAKTINVRVSESEKSIIEEKANSVSLGTSEFLRTAALSDDKIILLQEGATIAKKLCELVCTFEKAEESGNIEGIYATTILSKIEELIAFFNKLSEKLTDISENDVSDDEEVTT</sequence>
<proteinExistence type="predicted"/>
<name>A0A1K1MF61_RUMFL</name>
<dbReference type="RefSeq" id="WP_072299508.1">
    <property type="nucleotide sequence ID" value="NZ_FPIP01000002.1"/>
</dbReference>